<dbReference type="EMBL" id="JAURVH010001526">
    <property type="protein sequence ID" value="KAK5916345.1"/>
    <property type="molecule type" value="Genomic_DNA"/>
</dbReference>
<reference evidence="2 3" key="1">
    <citation type="journal article" date="2023" name="Mol. Biol. Evol.">
        <title>Genomics of Secondarily Temperate Adaptation in the Only Non-Antarctic Icefish.</title>
        <authorList>
            <person name="Rivera-Colon A.G."/>
            <person name="Rayamajhi N."/>
            <person name="Minhas B.F."/>
            <person name="Madrigal G."/>
            <person name="Bilyk K.T."/>
            <person name="Yoon V."/>
            <person name="Hune M."/>
            <person name="Gregory S."/>
            <person name="Cheng C.H.C."/>
            <person name="Catchen J.M."/>
        </authorList>
    </citation>
    <scope>NUCLEOTIDE SEQUENCE [LARGE SCALE GENOMIC DNA]</scope>
    <source>
        <tissue evidence="2">White muscle</tissue>
    </source>
</reference>
<comment type="caution">
    <text evidence="2">The sequence shown here is derived from an EMBL/GenBank/DDBJ whole genome shotgun (WGS) entry which is preliminary data.</text>
</comment>
<evidence type="ECO:0000313" key="3">
    <source>
        <dbReference type="Proteomes" id="UP001331515"/>
    </source>
</evidence>
<evidence type="ECO:0000256" key="1">
    <source>
        <dbReference type="SAM" id="MobiDB-lite"/>
    </source>
</evidence>
<organism evidence="2 3">
    <name type="scientific">Champsocephalus gunnari</name>
    <name type="common">Mackerel icefish</name>
    <dbReference type="NCBI Taxonomy" id="52237"/>
    <lineage>
        <taxon>Eukaryota</taxon>
        <taxon>Metazoa</taxon>
        <taxon>Chordata</taxon>
        <taxon>Craniata</taxon>
        <taxon>Vertebrata</taxon>
        <taxon>Euteleostomi</taxon>
        <taxon>Actinopterygii</taxon>
        <taxon>Neopterygii</taxon>
        <taxon>Teleostei</taxon>
        <taxon>Neoteleostei</taxon>
        <taxon>Acanthomorphata</taxon>
        <taxon>Eupercaria</taxon>
        <taxon>Perciformes</taxon>
        <taxon>Notothenioidei</taxon>
        <taxon>Channichthyidae</taxon>
        <taxon>Champsocephalus</taxon>
    </lineage>
</organism>
<dbReference type="AlphaFoldDB" id="A0AAN8D7S3"/>
<keyword evidence="3" id="KW-1185">Reference proteome</keyword>
<sequence>MLCIDNGSISRLEFLEAKIEWQDKMIKDLEGEHNFLCTQVLGLKKKSKDVSMSEDDTSQSPADLSDSSDSDVVIPKRSNVAHGILHLQMRLCLGELI</sequence>
<proteinExistence type="predicted"/>
<protein>
    <submittedName>
        <fullName evidence="2">Uncharacterized protein</fullName>
    </submittedName>
</protein>
<accession>A0AAN8D7S3</accession>
<dbReference type="Proteomes" id="UP001331515">
    <property type="component" value="Unassembled WGS sequence"/>
</dbReference>
<feature type="compositionally biased region" description="Low complexity" evidence="1">
    <location>
        <begin position="58"/>
        <end position="71"/>
    </location>
</feature>
<name>A0AAN8D7S3_CHAGU</name>
<evidence type="ECO:0000313" key="2">
    <source>
        <dbReference type="EMBL" id="KAK5916345.1"/>
    </source>
</evidence>
<gene>
    <name evidence="2" type="ORF">CgunFtcFv8_011338</name>
</gene>
<feature type="region of interest" description="Disordered" evidence="1">
    <location>
        <begin position="46"/>
        <end position="71"/>
    </location>
</feature>